<dbReference type="PANTHER" id="PTHR33112">
    <property type="entry name" value="DOMAIN PROTEIN, PUTATIVE-RELATED"/>
    <property type="match status" value="1"/>
</dbReference>
<sequence length="873" mass="99394">MSRIYSLAERVVVYLGEEAGYSDLSTADVFTDVTSYLISKYSTLDVIDLFYTNRQIGELPSWLQSGARDCSWCPRRIDTFHEVVNKEGTFRSRMFLTDGNSIGSGPEATQPADMICSLLGASFLAVLRPFENEFIFVGKCHVLDIETVEPVGVTRQDGTVDIASLGGHGTGAQLIGISSYGEQVHSEYRLDLLENRIPARLDEKPEFGDKFRIGDQNWIDTDSLRRWLDRCFKEHGHRCKTLESQLPSTTPRLFVDTVRHCLVEAQPGQSYVALSYVWGAVEQYKTLREHLDQLQQDGSLNNEDIAIPRTIRDAIGLVPLLGQRYLWVDSLCILQEDGDELWDQIHNMASIYANASVTIVAGQGENADFGLRGIRGVSEPRRLPDEVHTLRGGTQVLSHGDGWFSQLMPTKYSYRAWTFQEYLFSRRKIIFKDDSVYWECGTKSWEEEIAQVQCPKVALSMGSPLDSILFPRLTQVASPRVPNLTEYGKLVYSFNAKHLTYPEDVPYAFAGIATALSRTYVGGFVCGLPAMFLDVALLWESQEACMKPRFPAQVHDENLDVLPSWSWMGWQGRIDVGSWKSGNDYLMARIRDGQTHTVPTVVWFVRESVETDLIRVESTWCKYRTAIEEHGREDLPHGWTKHRIPLGELVQADYDVIDHPDGRPYAYRRASGRKPDWDRFDQYENYLFPIPLASSSVAGENAMVAPKLFTPLLSGCTERTHLFLGPRGPDRSVEDAETHSRHKIPGPFTVVDGEGDWAGILQSNFEPVCNIEPRGQKVELVAISRGWCFEDVEDDDDDDYEESGGGSDRSKSRRKPIQEWDYPKRPRTGEKYEWYNVLWIERRKGTAYRKSVGRVERSVWERQRRDNTFLKLA</sequence>
<reference evidence="3 4" key="1">
    <citation type="submission" date="2024-02" db="EMBL/GenBank/DDBJ databases">
        <title>De novo assembly and annotation of 12 fungi associated with fruit tree decline syndrome in Ontario, Canada.</title>
        <authorList>
            <person name="Sulman M."/>
            <person name="Ellouze W."/>
            <person name="Ilyukhin E."/>
        </authorList>
    </citation>
    <scope>NUCLEOTIDE SEQUENCE [LARGE SCALE GENOMIC DNA]</scope>
    <source>
        <strain evidence="3 4">M1-105</strain>
    </source>
</reference>
<feature type="region of interest" description="Disordered" evidence="1">
    <location>
        <begin position="795"/>
        <end position="815"/>
    </location>
</feature>
<evidence type="ECO:0000313" key="4">
    <source>
        <dbReference type="Proteomes" id="UP001521116"/>
    </source>
</evidence>
<organism evidence="3 4">
    <name type="scientific">Neofusicoccum ribis</name>
    <dbReference type="NCBI Taxonomy" id="45134"/>
    <lineage>
        <taxon>Eukaryota</taxon>
        <taxon>Fungi</taxon>
        <taxon>Dikarya</taxon>
        <taxon>Ascomycota</taxon>
        <taxon>Pezizomycotina</taxon>
        <taxon>Dothideomycetes</taxon>
        <taxon>Dothideomycetes incertae sedis</taxon>
        <taxon>Botryosphaeriales</taxon>
        <taxon>Botryosphaeriaceae</taxon>
        <taxon>Neofusicoccum</taxon>
    </lineage>
</organism>
<proteinExistence type="predicted"/>
<dbReference type="PANTHER" id="PTHR33112:SF12">
    <property type="entry name" value="HETEROKARYON INCOMPATIBILITY DOMAIN-CONTAINING PROTEIN"/>
    <property type="match status" value="1"/>
</dbReference>
<dbReference type="Pfam" id="PF06985">
    <property type="entry name" value="HET"/>
    <property type="match status" value="1"/>
</dbReference>
<dbReference type="Proteomes" id="UP001521116">
    <property type="component" value="Unassembled WGS sequence"/>
</dbReference>
<evidence type="ECO:0000313" key="3">
    <source>
        <dbReference type="EMBL" id="KAL1638322.1"/>
    </source>
</evidence>
<keyword evidence="4" id="KW-1185">Reference proteome</keyword>
<name>A0ABR3TFU1_9PEZI</name>
<dbReference type="InterPro" id="IPR010730">
    <property type="entry name" value="HET"/>
</dbReference>
<comment type="caution">
    <text evidence="3">The sequence shown here is derived from an EMBL/GenBank/DDBJ whole genome shotgun (WGS) entry which is preliminary data.</text>
</comment>
<accession>A0ABR3TFU1</accession>
<gene>
    <name evidence="3" type="ORF">SLS56_000130</name>
</gene>
<feature type="compositionally biased region" description="Basic and acidic residues" evidence="1">
    <location>
        <begin position="728"/>
        <end position="739"/>
    </location>
</feature>
<evidence type="ECO:0000256" key="1">
    <source>
        <dbReference type="SAM" id="MobiDB-lite"/>
    </source>
</evidence>
<feature type="domain" description="Heterokaryon incompatibility" evidence="2">
    <location>
        <begin position="271"/>
        <end position="421"/>
    </location>
</feature>
<protein>
    <recommendedName>
        <fullName evidence="2">Heterokaryon incompatibility domain-containing protein</fullName>
    </recommendedName>
</protein>
<dbReference type="EMBL" id="JAJVDC020000001">
    <property type="protein sequence ID" value="KAL1638322.1"/>
    <property type="molecule type" value="Genomic_DNA"/>
</dbReference>
<feature type="region of interest" description="Disordered" evidence="1">
    <location>
        <begin position="725"/>
        <end position="747"/>
    </location>
</feature>
<evidence type="ECO:0000259" key="2">
    <source>
        <dbReference type="Pfam" id="PF06985"/>
    </source>
</evidence>